<dbReference type="EMBL" id="CM056743">
    <property type="protein sequence ID" value="KAJ8671169.1"/>
    <property type="molecule type" value="Genomic_DNA"/>
</dbReference>
<keyword evidence="2" id="KW-1185">Reference proteome</keyword>
<reference evidence="1" key="1">
    <citation type="submission" date="2023-04" db="EMBL/GenBank/DDBJ databases">
        <title>A chromosome-level genome assembly of the parasitoid wasp Eretmocerus hayati.</title>
        <authorList>
            <person name="Zhong Y."/>
            <person name="Liu S."/>
            <person name="Liu Y."/>
        </authorList>
    </citation>
    <scope>NUCLEOTIDE SEQUENCE</scope>
    <source>
        <strain evidence="1">ZJU_SS_LIU_2023</strain>
    </source>
</reference>
<dbReference type="Proteomes" id="UP001239111">
    <property type="component" value="Chromosome 3"/>
</dbReference>
<proteinExistence type="predicted"/>
<evidence type="ECO:0000313" key="1">
    <source>
        <dbReference type="EMBL" id="KAJ8671169.1"/>
    </source>
</evidence>
<organism evidence="1 2">
    <name type="scientific">Eretmocerus hayati</name>
    <dbReference type="NCBI Taxonomy" id="131215"/>
    <lineage>
        <taxon>Eukaryota</taxon>
        <taxon>Metazoa</taxon>
        <taxon>Ecdysozoa</taxon>
        <taxon>Arthropoda</taxon>
        <taxon>Hexapoda</taxon>
        <taxon>Insecta</taxon>
        <taxon>Pterygota</taxon>
        <taxon>Neoptera</taxon>
        <taxon>Endopterygota</taxon>
        <taxon>Hymenoptera</taxon>
        <taxon>Apocrita</taxon>
        <taxon>Proctotrupomorpha</taxon>
        <taxon>Chalcidoidea</taxon>
        <taxon>Aphelinidae</taxon>
        <taxon>Aphelininae</taxon>
        <taxon>Eretmocerus</taxon>
    </lineage>
</organism>
<name>A0ACC2NIV1_9HYME</name>
<accession>A0ACC2NIV1</accession>
<protein>
    <submittedName>
        <fullName evidence="1">Uncharacterized protein</fullName>
    </submittedName>
</protein>
<evidence type="ECO:0000313" key="2">
    <source>
        <dbReference type="Proteomes" id="UP001239111"/>
    </source>
</evidence>
<comment type="caution">
    <text evidence="1">The sequence shown here is derived from an EMBL/GenBank/DDBJ whole genome shotgun (WGS) entry which is preliminary data.</text>
</comment>
<sequence>MVNHRLKMLSLMNITWLCLVIIHHTTSTMRMKRFRRWWVRPHLREGMRARYGAYSTIFEYFKLRDEEEFYHFVGMPLAQFERLYQRVRHHSQKHSPRGSLHPKLKLAAVLK</sequence>
<gene>
    <name evidence="1" type="ORF">QAD02_002428</name>
</gene>